<dbReference type="GO" id="GO:0080120">
    <property type="term" value="P:CAAX-box protein maturation"/>
    <property type="evidence" value="ECO:0007669"/>
    <property type="project" value="UniProtKB-ARBA"/>
</dbReference>
<proteinExistence type="predicted"/>
<gene>
    <name evidence="3" type="ORF">MKW94_006611</name>
</gene>
<dbReference type="AlphaFoldDB" id="A0AA41VH65"/>
<evidence type="ECO:0000259" key="2">
    <source>
        <dbReference type="Pfam" id="PF02517"/>
    </source>
</evidence>
<evidence type="ECO:0000313" key="4">
    <source>
        <dbReference type="Proteomes" id="UP001177140"/>
    </source>
</evidence>
<dbReference type="PANTHER" id="PTHR43592:SF4">
    <property type="entry name" value="CAAX AMINO TERMINAL PROTEASE FAMILY PROTEIN"/>
    <property type="match status" value="1"/>
</dbReference>
<reference evidence="3" key="1">
    <citation type="submission" date="2022-03" db="EMBL/GenBank/DDBJ databases">
        <title>A functionally conserved STORR gene fusion in Papaver species that diverged 16.8 million years ago.</title>
        <authorList>
            <person name="Catania T."/>
        </authorList>
    </citation>
    <scope>NUCLEOTIDE SEQUENCE</scope>
    <source>
        <strain evidence="3">S-191538</strain>
    </source>
</reference>
<dbReference type="Proteomes" id="UP001177140">
    <property type="component" value="Unassembled WGS sequence"/>
</dbReference>
<keyword evidence="1" id="KW-1133">Transmembrane helix</keyword>
<feature type="non-terminal residue" evidence="3">
    <location>
        <position position="1"/>
    </location>
</feature>
<keyword evidence="4" id="KW-1185">Reference proteome</keyword>
<feature type="domain" description="CAAX prenyl protease 2/Lysostaphin resistance protein A-like" evidence="2">
    <location>
        <begin position="167"/>
        <end position="255"/>
    </location>
</feature>
<keyword evidence="1" id="KW-0472">Membrane</keyword>
<accession>A0AA41VH65</accession>
<protein>
    <recommendedName>
        <fullName evidence="2">CAAX prenyl protease 2/Lysostaphin resistance protein A-like domain-containing protein</fullName>
    </recommendedName>
</protein>
<feature type="transmembrane region" description="Helical" evidence="1">
    <location>
        <begin position="159"/>
        <end position="181"/>
    </location>
</feature>
<organism evidence="3 4">
    <name type="scientific">Papaver nudicaule</name>
    <name type="common">Iceland poppy</name>
    <dbReference type="NCBI Taxonomy" id="74823"/>
    <lineage>
        <taxon>Eukaryota</taxon>
        <taxon>Viridiplantae</taxon>
        <taxon>Streptophyta</taxon>
        <taxon>Embryophyta</taxon>
        <taxon>Tracheophyta</taxon>
        <taxon>Spermatophyta</taxon>
        <taxon>Magnoliopsida</taxon>
        <taxon>Ranunculales</taxon>
        <taxon>Papaveraceae</taxon>
        <taxon>Papaveroideae</taxon>
        <taxon>Papaver</taxon>
    </lineage>
</organism>
<feature type="transmembrane region" description="Helical" evidence="1">
    <location>
        <begin position="125"/>
        <end position="147"/>
    </location>
</feature>
<sequence>MILGRCWFTSPDKIINREICRKRICPTIPTNNLLDFSTKLITKPVLVSSFKCSSTKRDYNNEEDIFEPVLDPQIEAVSILLIVTMELFGTLALLSYTRKTDYKLTSFFFQSRELSKKRNWVKASALGFGFLIFLVFLASFAADILIGPKNVNNPMQKEILASGPIAKTAFFFLYCFITPLLEETVYRGFLLTSLCTSKMKWQQAVILSSVIFSLAHISSESSLQLLIIGCVLGCSYCWSGNLLSSFTIHSLYNALTLI</sequence>
<dbReference type="EMBL" id="JAJJMA010221196">
    <property type="protein sequence ID" value="MCL7041207.1"/>
    <property type="molecule type" value="Genomic_DNA"/>
</dbReference>
<dbReference type="Pfam" id="PF02517">
    <property type="entry name" value="Rce1-like"/>
    <property type="match status" value="1"/>
</dbReference>
<dbReference type="GO" id="GO:0004175">
    <property type="term" value="F:endopeptidase activity"/>
    <property type="evidence" value="ECO:0007669"/>
    <property type="project" value="UniProtKB-ARBA"/>
</dbReference>
<comment type="caution">
    <text evidence="3">The sequence shown here is derived from an EMBL/GenBank/DDBJ whole genome shotgun (WGS) entry which is preliminary data.</text>
</comment>
<dbReference type="PANTHER" id="PTHR43592">
    <property type="entry name" value="CAAX AMINO TERMINAL PROTEASE"/>
    <property type="match status" value="1"/>
</dbReference>
<feature type="transmembrane region" description="Helical" evidence="1">
    <location>
        <begin position="76"/>
        <end position="96"/>
    </location>
</feature>
<keyword evidence="1" id="KW-0812">Transmembrane</keyword>
<evidence type="ECO:0000313" key="3">
    <source>
        <dbReference type="EMBL" id="MCL7041207.1"/>
    </source>
</evidence>
<dbReference type="InterPro" id="IPR003675">
    <property type="entry name" value="Rce1/LyrA-like_dom"/>
</dbReference>
<evidence type="ECO:0000256" key="1">
    <source>
        <dbReference type="SAM" id="Phobius"/>
    </source>
</evidence>
<name>A0AA41VH65_PAPNU</name>